<protein>
    <recommendedName>
        <fullName evidence="1">Ty3 transposon capsid-like protein domain-containing protein</fullName>
    </recommendedName>
</protein>
<dbReference type="AlphaFoldDB" id="A0A9P6PJ03"/>
<gene>
    <name evidence="2" type="ORF">BG011_003849</name>
</gene>
<proteinExistence type="predicted"/>
<name>A0A9P6PJ03_9FUNG</name>
<reference evidence="2" key="1">
    <citation type="journal article" date="2020" name="Fungal Divers.">
        <title>Resolving the Mortierellaceae phylogeny through synthesis of multi-gene phylogenetics and phylogenomics.</title>
        <authorList>
            <person name="Vandepol N."/>
            <person name="Liber J."/>
            <person name="Desiro A."/>
            <person name="Na H."/>
            <person name="Kennedy M."/>
            <person name="Barry K."/>
            <person name="Grigoriev I.V."/>
            <person name="Miller A.N."/>
            <person name="O'Donnell K."/>
            <person name="Stajich J.E."/>
            <person name="Bonito G."/>
        </authorList>
    </citation>
    <scope>NUCLEOTIDE SEQUENCE</scope>
    <source>
        <strain evidence="2">KOD948</strain>
    </source>
</reference>
<dbReference type="Pfam" id="PF19259">
    <property type="entry name" value="Ty3_capsid"/>
    <property type="match status" value="1"/>
</dbReference>
<dbReference type="OrthoDB" id="5600552at2759"/>
<sequence length="150" mass="16891">MNTPWQEFHEAFIKYHTPPNAVAAARQELDKLKQKQLSVKEYTHRFRRLSRLIPNMDPDTTLFIYMNGLEPETSKEVRLRQPETMAQAVHQDSIVHGILHPTAPTVLTTPTPAPVQPPTQPMELDAIHTLLANFTSIANLASTTTTVSNV</sequence>
<dbReference type="InterPro" id="IPR045358">
    <property type="entry name" value="Ty3_capsid"/>
</dbReference>
<feature type="domain" description="Ty3 transposon capsid-like protein" evidence="1">
    <location>
        <begin position="4"/>
        <end position="90"/>
    </location>
</feature>
<evidence type="ECO:0000259" key="1">
    <source>
        <dbReference type="Pfam" id="PF19259"/>
    </source>
</evidence>
<organism evidence="2 3">
    <name type="scientific">Mortierella polycephala</name>
    <dbReference type="NCBI Taxonomy" id="41804"/>
    <lineage>
        <taxon>Eukaryota</taxon>
        <taxon>Fungi</taxon>
        <taxon>Fungi incertae sedis</taxon>
        <taxon>Mucoromycota</taxon>
        <taxon>Mortierellomycotina</taxon>
        <taxon>Mortierellomycetes</taxon>
        <taxon>Mortierellales</taxon>
        <taxon>Mortierellaceae</taxon>
        <taxon>Mortierella</taxon>
    </lineage>
</organism>
<dbReference type="Proteomes" id="UP000726737">
    <property type="component" value="Unassembled WGS sequence"/>
</dbReference>
<comment type="caution">
    <text evidence="2">The sequence shown here is derived from an EMBL/GenBank/DDBJ whole genome shotgun (WGS) entry which is preliminary data.</text>
</comment>
<accession>A0A9P6PJ03</accession>
<evidence type="ECO:0000313" key="3">
    <source>
        <dbReference type="Proteomes" id="UP000726737"/>
    </source>
</evidence>
<feature type="non-terminal residue" evidence="2">
    <location>
        <position position="150"/>
    </location>
</feature>
<keyword evidence="3" id="KW-1185">Reference proteome</keyword>
<evidence type="ECO:0000313" key="2">
    <source>
        <dbReference type="EMBL" id="KAG0239821.1"/>
    </source>
</evidence>
<dbReference type="EMBL" id="JAAAJA010002504">
    <property type="protein sequence ID" value="KAG0239821.1"/>
    <property type="molecule type" value="Genomic_DNA"/>
</dbReference>